<feature type="non-terminal residue" evidence="4">
    <location>
        <position position="161"/>
    </location>
</feature>
<evidence type="ECO:0000256" key="2">
    <source>
        <dbReference type="ARBA" id="ARBA00023002"/>
    </source>
</evidence>
<feature type="domain" description="Gfo/Idh/MocA-like oxidoreductase N-terminal" evidence="3">
    <location>
        <begin position="6"/>
        <end position="94"/>
    </location>
</feature>
<dbReference type="Pfam" id="PF01408">
    <property type="entry name" value="GFO_IDH_MocA"/>
    <property type="match status" value="1"/>
</dbReference>
<keyword evidence="2" id="KW-0560">Oxidoreductase</keyword>
<reference evidence="4" key="1">
    <citation type="submission" date="2018-05" db="EMBL/GenBank/DDBJ databases">
        <authorList>
            <person name="Lanie J.A."/>
            <person name="Ng W.-L."/>
            <person name="Kazmierczak K.M."/>
            <person name="Andrzejewski T.M."/>
            <person name="Davidsen T.M."/>
            <person name="Wayne K.J."/>
            <person name="Tettelin H."/>
            <person name="Glass J.I."/>
            <person name="Rusch D."/>
            <person name="Podicherti R."/>
            <person name="Tsui H.-C.T."/>
            <person name="Winkler M.E."/>
        </authorList>
    </citation>
    <scope>NUCLEOTIDE SEQUENCE</scope>
</reference>
<evidence type="ECO:0000313" key="4">
    <source>
        <dbReference type="EMBL" id="SVB97209.1"/>
    </source>
</evidence>
<dbReference type="InterPro" id="IPR000683">
    <property type="entry name" value="Gfo/Idh/MocA-like_OxRdtase_N"/>
</dbReference>
<evidence type="ECO:0000256" key="1">
    <source>
        <dbReference type="ARBA" id="ARBA00010928"/>
    </source>
</evidence>
<dbReference type="Gene3D" id="3.40.50.720">
    <property type="entry name" value="NAD(P)-binding Rossmann-like Domain"/>
    <property type="match status" value="1"/>
</dbReference>
<dbReference type="PANTHER" id="PTHR22604:SF105">
    <property type="entry name" value="TRANS-1,2-DIHYDROBENZENE-1,2-DIOL DEHYDROGENASE"/>
    <property type="match status" value="1"/>
</dbReference>
<dbReference type="GO" id="GO:0016491">
    <property type="term" value="F:oxidoreductase activity"/>
    <property type="evidence" value="ECO:0007669"/>
    <property type="project" value="UniProtKB-KW"/>
</dbReference>
<sequence>MDEIGLVGVCSRNRKVVDECAKQWKCHGWISPGEMLNCDDVDVVYIATPIGVHFSLSEQALKAGKHVWCEKPLTCDYEETKFLVSLAEKVNKGLTESFMYLHHAQFHRVKQFIDESEQVHSVICRFGIPALEKPGFRNEPKLCGGALWDVASYTVSAVLSL</sequence>
<dbReference type="AlphaFoldDB" id="A0A382ID41"/>
<dbReference type="InterPro" id="IPR036291">
    <property type="entry name" value="NAD(P)-bd_dom_sf"/>
</dbReference>
<name>A0A382ID41_9ZZZZ</name>
<protein>
    <recommendedName>
        <fullName evidence="3">Gfo/Idh/MocA-like oxidoreductase N-terminal domain-containing protein</fullName>
    </recommendedName>
</protein>
<accession>A0A382ID41</accession>
<dbReference type="SUPFAM" id="SSF51735">
    <property type="entry name" value="NAD(P)-binding Rossmann-fold domains"/>
    <property type="match status" value="1"/>
</dbReference>
<dbReference type="InterPro" id="IPR050984">
    <property type="entry name" value="Gfo/Idh/MocA_domain"/>
</dbReference>
<dbReference type="PANTHER" id="PTHR22604">
    <property type="entry name" value="OXIDOREDUCTASES"/>
    <property type="match status" value="1"/>
</dbReference>
<proteinExistence type="inferred from homology"/>
<gene>
    <name evidence="4" type="ORF">METZ01_LOCUS250063</name>
</gene>
<dbReference type="Gene3D" id="3.30.360.10">
    <property type="entry name" value="Dihydrodipicolinate Reductase, domain 2"/>
    <property type="match status" value="1"/>
</dbReference>
<organism evidence="4">
    <name type="scientific">marine metagenome</name>
    <dbReference type="NCBI Taxonomy" id="408172"/>
    <lineage>
        <taxon>unclassified sequences</taxon>
        <taxon>metagenomes</taxon>
        <taxon>ecological metagenomes</taxon>
    </lineage>
</organism>
<comment type="similarity">
    <text evidence="1">Belongs to the Gfo/Idh/MocA family.</text>
</comment>
<evidence type="ECO:0000259" key="3">
    <source>
        <dbReference type="Pfam" id="PF01408"/>
    </source>
</evidence>
<dbReference type="EMBL" id="UINC01066465">
    <property type="protein sequence ID" value="SVB97209.1"/>
    <property type="molecule type" value="Genomic_DNA"/>
</dbReference>
<dbReference type="GO" id="GO:0000166">
    <property type="term" value="F:nucleotide binding"/>
    <property type="evidence" value="ECO:0007669"/>
    <property type="project" value="InterPro"/>
</dbReference>